<reference evidence="2" key="1">
    <citation type="submission" date="2021-07" db="EMBL/GenBank/DDBJ databases">
        <authorList>
            <person name="Catto M.A."/>
            <person name="Jacobson A."/>
            <person name="Kennedy G."/>
            <person name="Labadie P."/>
            <person name="Hunt B.G."/>
            <person name="Srinivasan R."/>
        </authorList>
    </citation>
    <scope>NUCLEOTIDE SEQUENCE</scope>
    <source>
        <strain evidence="2">PL_HMW_Pooled</strain>
        <tissue evidence="2">Head</tissue>
    </source>
</reference>
<feature type="non-terminal residue" evidence="2">
    <location>
        <position position="1"/>
    </location>
</feature>
<feature type="compositionally biased region" description="Polar residues" evidence="1">
    <location>
        <begin position="119"/>
        <end position="128"/>
    </location>
</feature>
<feature type="compositionally biased region" description="Basic residues" evidence="1">
    <location>
        <begin position="317"/>
        <end position="327"/>
    </location>
</feature>
<dbReference type="EMBL" id="JAHWGI010001147">
    <property type="protein sequence ID" value="KAK3923485.1"/>
    <property type="molecule type" value="Genomic_DNA"/>
</dbReference>
<evidence type="ECO:0000256" key="1">
    <source>
        <dbReference type="SAM" id="MobiDB-lite"/>
    </source>
</evidence>
<feature type="compositionally biased region" description="Low complexity" evidence="1">
    <location>
        <begin position="216"/>
        <end position="225"/>
    </location>
</feature>
<evidence type="ECO:0000313" key="2">
    <source>
        <dbReference type="EMBL" id="KAK3923485.1"/>
    </source>
</evidence>
<feature type="region of interest" description="Disordered" evidence="1">
    <location>
        <begin position="39"/>
        <end position="128"/>
    </location>
</feature>
<protein>
    <submittedName>
        <fullName evidence="2">Uncharacterized protein</fullName>
    </submittedName>
</protein>
<comment type="caution">
    <text evidence="2">The sequence shown here is derived from an EMBL/GenBank/DDBJ whole genome shotgun (WGS) entry which is preliminary data.</text>
</comment>
<feature type="compositionally biased region" description="Basic and acidic residues" evidence="1">
    <location>
        <begin position="195"/>
        <end position="205"/>
    </location>
</feature>
<organism evidence="2 3">
    <name type="scientific">Frankliniella fusca</name>
    <dbReference type="NCBI Taxonomy" id="407009"/>
    <lineage>
        <taxon>Eukaryota</taxon>
        <taxon>Metazoa</taxon>
        <taxon>Ecdysozoa</taxon>
        <taxon>Arthropoda</taxon>
        <taxon>Hexapoda</taxon>
        <taxon>Insecta</taxon>
        <taxon>Pterygota</taxon>
        <taxon>Neoptera</taxon>
        <taxon>Paraneoptera</taxon>
        <taxon>Thysanoptera</taxon>
        <taxon>Terebrantia</taxon>
        <taxon>Thripoidea</taxon>
        <taxon>Thripidae</taxon>
        <taxon>Frankliniella</taxon>
    </lineage>
</organism>
<feature type="region of interest" description="Disordered" evidence="1">
    <location>
        <begin position="182"/>
        <end position="395"/>
    </location>
</feature>
<feature type="compositionally biased region" description="Basic and acidic residues" evidence="1">
    <location>
        <begin position="384"/>
        <end position="395"/>
    </location>
</feature>
<dbReference type="AlphaFoldDB" id="A0AAE1HLD7"/>
<gene>
    <name evidence="2" type="ORF">KUF71_001893</name>
</gene>
<proteinExistence type="predicted"/>
<keyword evidence="3" id="KW-1185">Reference proteome</keyword>
<accession>A0AAE1HLD7</accession>
<feature type="compositionally biased region" description="Basic and acidic residues" evidence="1">
    <location>
        <begin position="292"/>
        <end position="303"/>
    </location>
</feature>
<sequence>VREASVKLERSPIIEWQISESQGQGILIRRDLMRDFNLASTSEPDLETEPKSEPLSFSEEPLIDSSLRSNPEAEKGPAFTVTEIEPTGAASVEADVLPEAEASAEVETHPEASPEPAQTVDSQDSVQSPVRALVGVPVQLPGGSVLHIPENTCPAEALEICEQIEQRLEMSIEEGQDAINLDGLIRSTGTPVNKGKADKTNKDDSSSGDSAEESSQESTTPPVTKTKVKKTNKVESSSGESSSDSSGDSSDSSGSSSSTTSTTDSGLSNTRVRPMRDAFEAPETESEPGDSDVDKEYVPKGDAKSGSNSDEESIPSPKKKVLKKKRNSSVSGSGAKSPLKSQPQDLQGKKKTESVKMPAHQRVALLQKDLDLSETSSSDSAPKQSKDDKAVERTSHWTVYKNLPLLWRNPDFMQSAKTP</sequence>
<feature type="compositionally biased region" description="Low complexity" evidence="1">
    <location>
        <begin position="234"/>
        <end position="266"/>
    </location>
</feature>
<reference evidence="2" key="2">
    <citation type="journal article" date="2023" name="BMC Genomics">
        <title>Pest status, molecular evolution, and epigenetic factors derived from the genome assembly of Frankliniella fusca, a thysanopteran phytovirus vector.</title>
        <authorList>
            <person name="Catto M.A."/>
            <person name="Labadie P.E."/>
            <person name="Jacobson A.L."/>
            <person name="Kennedy G.G."/>
            <person name="Srinivasan R."/>
            <person name="Hunt B.G."/>
        </authorList>
    </citation>
    <scope>NUCLEOTIDE SEQUENCE</scope>
    <source>
        <strain evidence="2">PL_HMW_Pooled</strain>
    </source>
</reference>
<name>A0AAE1HLD7_9NEOP</name>
<dbReference type="Proteomes" id="UP001219518">
    <property type="component" value="Unassembled WGS sequence"/>
</dbReference>
<evidence type="ECO:0000313" key="3">
    <source>
        <dbReference type="Proteomes" id="UP001219518"/>
    </source>
</evidence>
<feature type="compositionally biased region" description="Acidic residues" evidence="1">
    <location>
        <begin position="280"/>
        <end position="291"/>
    </location>
</feature>